<accession>A0A8X8DHU1</accession>
<dbReference type="PANTHER" id="PTHR47481:SF22">
    <property type="entry name" value="RETROTRANSPOSON GAG DOMAIN-CONTAINING PROTEIN"/>
    <property type="match status" value="1"/>
</dbReference>
<sequence length="207" mass="22896">MTTPTSPSSVFVISSSLSISLVALTNDFSTHLNADNYLLWRDQITHLLICNDLYSHIDGTDPPPLKTISIDGTLHARLLVHEQELERIRGRASPPLAPLSHHALVAQQHYQSFRNSNHGNFRRPSRPKHDHVIVVAVKYANKRVILRLIALINSPDYVSPLWFGDTGAMNHMASHTDLVQQPLPFNGTSGVYVGNGDSLCISHIGNS</sequence>
<protein>
    <recommendedName>
        <fullName evidence="3">Retrotransposon Copia-like N-terminal domain-containing protein</fullName>
    </recommendedName>
</protein>
<proteinExistence type="predicted"/>
<dbReference type="OrthoDB" id="1713529at2759"/>
<name>A0A8X8DHU1_POPTO</name>
<dbReference type="EMBL" id="JAAWWB010000001">
    <property type="protein sequence ID" value="KAG6792225.1"/>
    <property type="molecule type" value="Genomic_DNA"/>
</dbReference>
<dbReference type="AlphaFoldDB" id="A0A8X8DHU1"/>
<dbReference type="PANTHER" id="PTHR47481">
    <property type="match status" value="1"/>
</dbReference>
<evidence type="ECO:0000313" key="1">
    <source>
        <dbReference type="EMBL" id="KAG6792225.1"/>
    </source>
</evidence>
<keyword evidence="2" id="KW-1185">Reference proteome</keyword>
<evidence type="ECO:0000313" key="2">
    <source>
        <dbReference type="Proteomes" id="UP000886885"/>
    </source>
</evidence>
<organism evidence="1 2">
    <name type="scientific">Populus tomentosa</name>
    <name type="common">Chinese white poplar</name>
    <dbReference type="NCBI Taxonomy" id="118781"/>
    <lineage>
        <taxon>Eukaryota</taxon>
        <taxon>Viridiplantae</taxon>
        <taxon>Streptophyta</taxon>
        <taxon>Embryophyta</taxon>
        <taxon>Tracheophyta</taxon>
        <taxon>Spermatophyta</taxon>
        <taxon>Magnoliopsida</taxon>
        <taxon>eudicotyledons</taxon>
        <taxon>Gunneridae</taxon>
        <taxon>Pentapetalae</taxon>
        <taxon>rosids</taxon>
        <taxon>fabids</taxon>
        <taxon>Malpighiales</taxon>
        <taxon>Salicaceae</taxon>
        <taxon>Saliceae</taxon>
        <taxon>Populus</taxon>
    </lineage>
</organism>
<evidence type="ECO:0008006" key="3">
    <source>
        <dbReference type="Google" id="ProtNLM"/>
    </source>
</evidence>
<reference evidence="1" key="1">
    <citation type="journal article" date="2020" name="bioRxiv">
        <title>Hybrid origin of Populus tomentosa Carr. identified through genome sequencing and phylogenomic analysis.</title>
        <authorList>
            <person name="An X."/>
            <person name="Gao K."/>
            <person name="Chen Z."/>
            <person name="Li J."/>
            <person name="Yang X."/>
            <person name="Yang X."/>
            <person name="Zhou J."/>
            <person name="Guo T."/>
            <person name="Zhao T."/>
            <person name="Huang S."/>
            <person name="Miao D."/>
            <person name="Khan W.U."/>
            <person name="Rao P."/>
            <person name="Ye M."/>
            <person name="Lei B."/>
            <person name="Liao W."/>
            <person name="Wang J."/>
            <person name="Ji L."/>
            <person name="Li Y."/>
            <person name="Guo B."/>
            <person name="Mustafa N.S."/>
            <person name="Li S."/>
            <person name="Yun Q."/>
            <person name="Keller S.R."/>
            <person name="Mao J."/>
            <person name="Zhang R."/>
            <person name="Strauss S.H."/>
        </authorList>
    </citation>
    <scope>NUCLEOTIDE SEQUENCE</scope>
    <source>
        <strain evidence="1">GM15</strain>
        <tissue evidence="1">Leaf</tissue>
    </source>
</reference>
<dbReference type="Proteomes" id="UP000886885">
    <property type="component" value="Chromosome 1A"/>
</dbReference>
<comment type="caution">
    <text evidence="1">The sequence shown here is derived from an EMBL/GenBank/DDBJ whole genome shotgun (WGS) entry which is preliminary data.</text>
</comment>
<gene>
    <name evidence="1" type="ORF">POTOM_001368</name>
</gene>